<organism evidence="12 13">
    <name type="scientific">Enorma massiliensis</name>
    <dbReference type="NCBI Taxonomy" id="1472761"/>
    <lineage>
        <taxon>Bacteria</taxon>
        <taxon>Bacillati</taxon>
        <taxon>Actinomycetota</taxon>
        <taxon>Coriobacteriia</taxon>
        <taxon>Coriobacteriales</taxon>
        <taxon>Coriobacteriaceae</taxon>
        <taxon>Enorma</taxon>
    </lineage>
</organism>
<reference evidence="13" key="1">
    <citation type="submission" date="2017-04" db="EMBL/GenBank/DDBJ databases">
        <title>Function of individual gut microbiota members based on whole genome sequencing of pure cultures obtained from chicken caecum.</title>
        <authorList>
            <person name="Medvecky M."/>
            <person name="Cejkova D."/>
            <person name="Polansky O."/>
            <person name="Karasova D."/>
            <person name="Kubasova T."/>
            <person name="Cizek A."/>
            <person name="Rychlik I."/>
        </authorList>
    </citation>
    <scope>NUCLEOTIDE SEQUENCE [LARGE SCALE GENOMIC DNA]</scope>
    <source>
        <strain evidence="13">An70</strain>
    </source>
</reference>
<dbReference type="EMBL" id="NFHO01000009">
    <property type="protein sequence ID" value="OUN42122.1"/>
    <property type="molecule type" value="Genomic_DNA"/>
</dbReference>
<evidence type="ECO:0000256" key="3">
    <source>
        <dbReference type="ARBA" id="ARBA00006607"/>
    </source>
</evidence>
<dbReference type="PANTHER" id="PTHR45633">
    <property type="entry name" value="60 KDA HEAT SHOCK PROTEIN, MITOCHONDRIAL"/>
    <property type="match status" value="1"/>
</dbReference>
<proteinExistence type="inferred from homology"/>
<dbReference type="GO" id="GO:0140662">
    <property type="term" value="F:ATP-dependent protein folding chaperone"/>
    <property type="evidence" value="ECO:0007669"/>
    <property type="project" value="InterPro"/>
</dbReference>
<evidence type="ECO:0000313" key="13">
    <source>
        <dbReference type="Proteomes" id="UP000196560"/>
    </source>
</evidence>
<name>A0A1Y3U012_9ACTN</name>
<dbReference type="NCBIfam" id="NF009487">
    <property type="entry name" value="PRK12849.1"/>
    <property type="match status" value="1"/>
</dbReference>
<keyword evidence="4 9" id="KW-0547">Nucleotide-binding</keyword>
<evidence type="ECO:0000256" key="2">
    <source>
        <dbReference type="ARBA" id="ARBA00004241"/>
    </source>
</evidence>
<dbReference type="EC" id="5.6.1.7" evidence="9"/>
<comment type="similarity">
    <text evidence="3 9 10">Belongs to the chaperonin (HSP60) family.</text>
</comment>
<dbReference type="GO" id="GO:0051082">
    <property type="term" value="F:unfolded protein binding"/>
    <property type="evidence" value="ECO:0007669"/>
    <property type="project" value="UniProtKB-UniRule"/>
</dbReference>
<evidence type="ECO:0000256" key="7">
    <source>
        <dbReference type="ARBA" id="ARBA00023235"/>
    </source>
</evidence>
<dbReference type="InterPro" id="IPR002423">
    <property type="entry name" value="Cpn60/GroEL/TCP-1"/>
</dbReference>
<feature type="binding site" evidence="9">
    <location>
        <begin position="29"/>
        <end position="32"/>
    </location>
    <ligand>
        <name>ATP</name>
        <dbReference type="ChEBI" id="CHEBI:30616"/>
    </ligand>
</feature>
<keyword evidence="9" id="KW-0963">Cytoplasm</keyword>
<dbReference type="Gene3D" id="1.10.560.10">
    <property type="entry name" value="GroEL-like equatorial domain"/>
    <property type="match status" value="1"/>
</dbReference>
<dbReference type="InterPro" id="IPR001844">
    <property type="entry name" value="Cpn60/GroEL"/>
</dbReference>
<dbReference type="eggNOG" id="COG0459">
    <property type="taxonomic scope" value="Bacteria"/>
</dbReference>
<gene>
    <name evidence="9" type="primary">groEL</name>
    <name evidence="9" type="synonym">groL</name>
    <name evidence="12" type="ORF">B5G21_08310</name>
</gene>
<comment type="caution">
    <text evidence="12">The sequence shown here is derived from an EMBL/GenBank/DDBJ whole genome shotgun (WGS) entry which is preliminary data.</text>
</comment>
<dbReference type="SUPFAM" id="SSF54849">
    <property type="entry name" value="GroEL-intermediate domain like"/>
    <property type="match status" value="1"/>
</dbReference>
<comment type="caution">
    <text evidence="9">Lacks conserved residue(s) required for the propagation of feature annotation.</text>
</comment>
<dbReference type="Pfam" id="PF00118">
    <property type="entry name" value="Cpn60_TCP1"/>
    <property type="match status" value="1"/>
</dbReference>
<dbReference type="PROSITE" id="PS00296">
    <property type="entry name" value="CHAPERONINS_CPN60"/>
    <property type="match status" value="1"/>
</dbReference>
<dbReference type="GO" id="GO:0042026">
    <property type="term" value="P:protein refolding"/>
    <property type="evidence" value="ECO:0007669"/>
    <property type="project" value="UniProtKB-UniRule"/>
</dbReference>
<dbReference type="GO" id="GO:0009986">
    <property type="term" value="C:cell surface"/>
    <property type="evidence" value="ECO:0007669"/>
    <property type="project" value="UniProtKB-SubCell"/>
</dbReference>
<keyword evidence="7 9" id="KW-0413">Isomerase</keyword>
<comment type="subcellular location">
    <subcellularLocation>
        <location evidence="2">Cell surface</location>
    </subcellularLocation>
    <subcellularLocation>
        <location evidence="9">Cytoplasm</location>
    </subcellularLocation>
    <subcellularLocation>
        <location evidence="8">Secreted</location>
        <location evidence="8">Capsule</location>
    </subcellularLocation>
    <subcellularLocation>
        <location evidence="1">Secreted</location>
        <location evidence="1">Cell wall</location>
    </subcellularLocation>
</comment>
<protein>
    <recommendedName>
        <fullName evidence="9">Chaperonin GroEL</fullName>
        <ecNumber evidence="9">5.6.1.7</ecNumber>
    </recommendedName>
    <alternativeName>
        <fullName evidence="9">60 kDa chaperonin</fullName>
    </alternativeName>
    <alternativeName>
        <fullName evidence="9">Chaperonin-60</fullName>
        <shortName evidence="9">Cpn60</shortName>
    </alternativeName>
</protein>
<dbReference type="GO" id="GO:0009408">
    <property type="term" value="P:response to heat"/>
    <property type="evidence" value="ECO:0007669"/>
    <property type="project" value="UniProtKB-ARBA"/>
</dbReference>
<accession>A0A1Y3U012</accession>
<evidence type="ECO:0000256" key="8">
    <source>
        <dbReference type="ARBA" id="ARBA00025702"/>
    </source>
</evidence>
<evidence type="ECO:0000256" key="10">
    <source>
        <dbReference type="RuleBase" id="RU000418"/>
    </source>
</evidence>
<dbReference type="InterPro" id="IPR027409">
    <property type="entry name" value="GroEL-like_apical_dom_sf"/>
</dbReference>
<dbReference type="AlphaFoldDB" id="A0A1Y3U012"/>
<keyword evidence="6 9" id="KW-0143">Chaperone</keyword>
<dbReference type="PRINTS" id="PR00298">
    <property type="entry name" value="CHAPERONIN60"/>
</dbReference>
<evidence type="ECO:0000313" key="12">
    <source>
        <dbReference type="EMBL" id="OUN42122.1"/>
    </source>
</evidence>
<evidence type="ECO:0000256" key="5">
    <source>
        <dbReference type="ARBA" id="ARBA00022840"/>
    </source>
</evidence>
<dbReference type="GO" id="GO:0016853">
    <property type="term" value="F:isomerase activity"/>
    <property type="evidence" value="ECO:0007669"/>
    <property type="project" value="UniProtKB-KW"/>
</dbReference>
<keyword evidence="13" id="KW-1185">Reference proteome</keyword>
<evidence type="ECO:0000256" key="4">
    <source>
        <dbReference type="ARBA" id="ARBA00022741"/>
    </source>
</evidence>
<dbReference type="GO" id="GO:0005737">
    <property type="term" value="C:cytoplasm"/>
    <property type="evidence" value="ECO:0007669"/>
    <property type="project" value="UniProtKB-SubCell"/>
</dbReference>
<dbReference type="STRING" id="1118060.GCA_000311845_00472"/>
<dbReference type="SUPFAM" id="SSF52029">
    <property type="entry name" value="GroEL apical domain-like"/>
    <property type="match status" value="1"/>
</dbReference>
<dbReference type="SUPFAM" id="SSF48592">
    <property type="entry name" value="GroEL equatorial domain-like"/>
    <property type="match status" value="1"/>
</dbReference>
<dbReference type="GO" id="GO:0042603">
    <property type="term" value="C:capsule"/>
    <property type="evidence" value="ECO:0007669"/>
    <property type="project" value="UniProtKB-SubCell"/>
</dbReference>
<dbReference type="Gene3D" id="3.50.7.10">
    <property type="entry name" value="GroEL"/>
    <property type="match status" value="1"/>
</dbReference>
<dbReference type="InterPro" id="IPR027413">
    <property type="entry name" value="GROEL-like_equatorial_sf"/>
</dbReference>
<evidence type="ECO:0000256" key="1">
    <source>
        <dbReference type="ARBA" id="ARBA00004191"/>
    </source>
</evidence>
<dbReference type="NCBIfam" id="NF000592">
    <property type="entry name" value="PRK00013.1"/>
    <property type="match status" value="1"/>
</dbReference>
<dbReference type="Gene3D" id="3.30.260.10">
    <property type="entry name" value="TCP-1-like chaperonin intermediate domain"/>
    <property type="match status" value="1"/>
</dbReference>
<feature type="binding site" evidence="9">
    <location>
        <begin position="86"/>
        <end position="90"/>
    </location>
    <ligand>
        <name>ATP</name>
        <dbReference type="ChEBI" id="CHEBI:30616"/>
    </ligand>
</feature>
<comment type="subunit">
    <text evidence="9 11">Forms a cylinder of 14 subunits composed of two heptameric rings stacked back-to-back. Interacts with the co-chaperonin GroES.</text>
</comment>
<dbReference type="InterPro" id="IPR018370">
    <property type="entry name" value="Chaperonin_Cpn60_CS"/>
</dbReference>
<comment type="function">
    <text evidence="9 11">Together with its co-chaperonin GroES, plays an essential role in assisting protein folding. The GroEL-GroES system forms a nano-cage that allows encapsulation of the non-native substrate proteins and provides a physical environment optimized to promote and accelerate protein folding.</text>
</comment>
<evidence type="ECO:0000256" key="9">
    <source>
        <dbReference type="HAMAP-Rule" id="MF_00600"/>
    </source>
</evidence>
<dbReference type="Proteomes" id="UP000196560">
    <property type="component" value="Unassembled WGS sequence"/>
</dbReference>
<dbReference type="GO" id="GO:0005524">
    <property type="term" value="F:ATP binding"/>
    <property type="evidence" value="ECO:0007669"/>
    <property type="project" value="UniProtKB-UniRule"/>
</dbReference>
<dbReference type="NCBIfam" id="NF009488">
    <property type="entry name" value="PRK12850.1"/>
    <property type="match status" value="1"/>
</dbReference>
<feature type="binding site" evidence="9">
    <location>
        <position position="493"/>
    </location>
    <ligand>
        <name>ATP</name>
        <dbReference type="ChEBI" id="CHEBI:30616"/>
    </ligand>
</feature>
<evidence type="ECO:0000256" key="6">
    <source>
        <dbReference type="ARBA" id="ARBA00023186"/>
    </source>
</evidence>
<feature type="binding site" evidence="9">
    <location>
        <position position="413"/>
    </location>
    <ligand>
        <name>ATP</name>
        <dbReference type="ChEBI" id="CHEBI:30616"/>
    </ligand>
</feature>
<sequence length="545" mass="56899">MAKDITFDTAARTKLAKGVNKLADAVTVTMGPKGRYVALQRSFGAPTITNDGVSVAKEIELEDPIENMGAQLVKEVATKTNDTVGDGTTTATLLAQAIVNDGLRNVAAGANPLAIRRGIEKAVNAAVDEMKKQAQPVETKEQIASVGTISAGDPNVGAKISDAMDVVGKDGVITVEDGQTFDIQIDTVEGMQFDKGYVSAYFVTDNDRMEATLKDPYILMTDQKISNVQDIMPVLEAVSRAGKSLLIIAEDIEGEALPTLVLNKVRGALSVVAVKAPGYGDRRKRMLEDIAALTGGQVALDELGIKVADITADMLGTAKSVTVTKDNTTIVDGGGSKEAIEARVAQIKGELEHTDSDFDREKLQERLAKLSGGVAVIKVGAATETELKEIKHRVEDALQATRAAVEEGIVAGGGVAFMDAAPALDSIEVEDPEEKIGIDIVKKALTAPVATIAQNAGFEGAVVVDKVASLPAGEGLNSYNGEWGNMIEMGVLDPVKVTRTTLQNAASVASLILITEATVTDVPKNTALEDAIAAATAGAQGGGMY</sequence>
<dbReference type="FunFam" id="3.50.7.10:FF:000001">
    <property type="entry name" value="60 kDa chaperonin"/>
    <property type="match status" value="1"/>
</dbReference>
<keyword evidence="5 9" id="KW-0067">ATP-binding</keyword>
<dbReference type="HAMAP" id="MF_00600">
    <property type="entry name" value="CH60"/>
    <property type="match status" value="1"/>
</dbReference>
<dbReference type="InterPro" id="IPR027410">
    <property type="entry name" value="TCP-1-like_intermed_sf"/>
</dbReference>
<evidence type="ECO:0000256" key="11">
    <source>
        <dbReference type="RuleBase" id="RU000419"/>
    </source>
</evidence>
<dbReference type="CDD" id="cd03344">
    <property type="entry name" value="GroEL"/>
    <property type="match status" value="1"/>
</dbReference>
<dbReference type="RefSeq" id="WP_087186782.1">
    <property type="nucleotide sequence ID" value="NZ_DBEZZV010000028.1"/>
</dbReference>
<dbReference type="NCBIfam" id="TIGR02348">
    <property type="entry name" value="GroEL"/>
    <property type="match status" value="1"/>
</dbReference>
<dbReference type="NCBIfam" id="NF009489">
    <property type="entry name" value="PRK12851.1"/>
    <property type="match status" value="1"/>
</dbReference>